<dbReference type="NCBIfam" id="TIGR02557">
    <property type="entry name" value="HpaP"/>
    <property type="match status" value="1"/>
</dbReference>
<feature type="region of interest" description="Disordered" evidence="1">
    <location>
        <begin position="1"/>
        <end position="42"/>
    </location>
</feature>
<name>A0A103DXH5_9BURK</name>
<dbReference type="AlphaFoldDB" id="A0A103DXH5"/>
<sequence length="146" mass="16065">MAADSLPPADGNDDTDDYRADTDSGPDACASAGSSDRRAKKTDIAQRRIIPAAAVAKLGQHIASLYNGLATLDFGEWQIHFPLDEDYFGPTRLTLSFSPILVQLRFDTSVSQIKQLLLDHSGALQRELDQTLRACGETRQIEIFVW</sequence>
<accession>A0A103DXH5</accession>
<evidence type="ECO:0008006" key="4">
    <source>
        <dbReference type="Google" id="ProtNLM"/>
    </source>
</evidence>
<proteinExistence type="predicted"/>
<evidence type="ECO:0000256" key="1">
    <source>
        <dbReference type="SAM" id="MobiDB-lite"/>
    </source>
</evidence>
<evidence type="ECO:0000313" key="3">
    <source>
        <dbReference type="Proteomes" id="UP000062788"/>
    </source>
</evidence>
<dbReference type="Pfam" id="PF09483">
    <property type="entry name" value="HpaP"/>
    <property type="match status" value="1"/>
</dbReference>
<organism evidence="2 3">
    <name type="scientific">Burkholderia singularis</name>
    <dbReference type="NCBI Taxonomy" id="1503053"/>
    <lineage>
        <taxon>Bacteria</taxon>
        <taxon>Pseudomonadati</taxon>
        <taxon>Pseudomonadota</taxon>
        <taxon>Betaproteobacteria</taxon>
        <taxon>Burkholderiales</taxon>
        <taxon>Burkholderiaceae</taxon>
        <taxon>Burkholderia</taxon>
        <taxon>pseudomallei group</taxon>
    </lineage>
</organism>
<gene>
    <name evidence="2" type="ORF">WS67_01115</name>
</gene>
<protein>
    <recommendedName>
        <fullName evidence="4">Type III secretion protein HpaP</fullName>
    </recommendedName>
</protein>
<keyword evidence="3" id="KW-1185">Reference proteome</keyword>
<reference evidence="2 3" key="1">
    <citation type="submission" date="2015-11" db="EMBL/GenBank/DDBJ databases">
        <title>Expanding the genomic diversity of Burkholderia species for the development of highly accurate diagnostics.</title>
        <authorList>
            <person name="Sahl J."/>
            <person name="Keim P."/>
            <person name="Wagner D."/>
        </authorList>
    </citation>
    <scope>NUCLEOTIDE SEQUENCE [LARGE SCALE GENOMIC DNA]</scope>
    <source>
        <strain evidence="2 3">TSV85</strain>
    </source>
</reference>
<evidence type="ECO:0000313" key="2">
    <source>
        <dbReference type="EMBL" id="KVE24196.1"/>
    </source>
</evidence>
<dbReference type="Proteomes" id="UP000062788">
    <property type="component" value="Unassembled WGS sequence"/>
</dbReference>
<comment type="caution">
    <text evidence="2">The sequence shown here is derived from an EMBL/GenBank/DDBJ whole genome shotgun (WGS) entry which is preliminary data.</text>
</comment>
<dbReference type="EMBL" id="LOWA01000055">
    <property type="protein sequence ID" value="KVE24196.1"/>
    <property type="molecule type" value="Genomic_DNA"/>
</dbReference>
<dbReference type="InterPro" id="IPR013390">
    <property type="entry name" value="T3SS_HpaP"/>
</dbReference>